<dbReference type="InterPro" id="IPR009056">
    <property type="entry name" value="Cyt_c-like_dom"/>
</dbReference>
<evidence type="ECO:0000256" key="3">
    <source>
        <dbReference type="ARBA" id="ARBA00022448"/>
    </source>
</evidence>
<reference evidence="15 16" key="1">
    <citation type="submission" date="2020-08" db="EMBL/GenBank/DDBJ databases">
        <title>Genomic Encyclopedia of Type Strains, Phase IV (KMG-IV): sequencing the most valuable type-strain genomes for metagenomic binning, comparative biology and taxonomic classification.</title>
        <authorList>
            <person name="Goeker M."/>
        </authorList>
    </citation>
    <scope>NUCLEOTIDE SEQUENCE [LARGE SCALE GENOMIC DNA]</scope>
    <source>
        <strain evidence="15 16">DSM 23562</strain>
    </source>
</reference>
<feature type="domain" description="Cytochrome c" evidence="14">
    <location>
        <begin position="373"/>
        <end position="451"/>
    </location>
</feature>
<feature type="transmembrane region" description="Helical" evidence="13">
    <location>
        <begin position="135"/>
        <end position="157"/>
    </location>
</feature>
<comment type="caution">
    <text evidence="15">The sequence shown here is derived from an EMBL/GenBank/DDBJ whole genome shotgun (WGS) entry which is preliminary data.</text>
</comment>
<dbReference type="GO" id="GO:0070069">
    <property type="term" value="C:cytochrome complex"/>
    <property type="evidence" value="ECO:0007669"/>
    <property type="project" value="InterPro"/>
</dbReference>
<evidence type="ECO:0000256" key="6">
    <source>
        <dbReference type="ARBA" id="ARBA00022692"/>
    </source>
</evidence>
<keyword evidence="9 13" id="KW-1133">Transmembrane helix</keyword>
<dbReference type="GO" id="GO:0020037">
    <property type="term" value="F:heme binding"/>
    <property type="evidence" value="ECO:0007669"/>
    <property type="project" value="InterPro"/>
</dbReference>
<dbReference type="Proteomes" id="UP000520814">
    <property type="component" value="Unassembled WGS sequence"/>
</dbReference>
<dbReference type="InterPro" id="IPR002585">
    <property type="entry name" value="Cyt-d_ubiquinol_oxidase_su_1"/>
</dbReference>
<dbReference type="Gene3D" id="1.10.760.10">
    <property type="entry name" value="Cytochrome c-like domain"/>
    <property type="match status" value="1"/>
</dbReference>
<feature type="transmembrane region" description="Helical" evidence="13">
    <location>
        <begin position="280"/>
        <end position="298"/>
    </location>
</feature>
<dbReference type="GO" id="GO:0046872">
    <property type="term" value="F:metal ion binding"/>
    <property type="evidence" value="ECO:0007669"/>
    <property type="project" value="UniProtKB-KW"/>
</dbReference>
<evidence type="ECO:0000256" key="9">
    <source>
        <dbReference type="ARBA" id="ARBA00022989"/>
    </source>
</evidence>
<evidence type="ECO:0000256" key="1">
    <source>
        <dbReference type="ARBA" id="ARBA00004651"/>
    </source>
</evidence>
<feature type="transmembrane region" description="Helical" evidence="13">
    <location>
        <begin position="12"/>
        <end position="40"/>
    </location>
</feature>
<dbReference type="RefSeq" id="WP_184193641.1">
    <property type="nucleotide sequence ID" value="NZ_JACHGW010000002.1"/>
</dbReference>
<keyword evidence="7 12" id="KW-0479">Metal-binding</keyword>
<evidence type="ECO:0000313" key="16">
    <source>
        <dbReference type="Proteomes" id="UP000520814"/>
    </source>
</evidence>
<evidence type="ECO:0000256" key="8">
    <source>
        <dbReference type="ARBA" id="ARBA00022982"/>
    </source>
</evidence>
<feature type="transmembrane region" description="Helical" evidence="13">
    <location>
        <begin position="304"/>
        <end position="323"/>
    </location>
</feature>
<dbReference type="EMBL" id="JACHGW010000002">
    <property type="protein sequence ID" value="MBB6049830.1"/>
    <property type="molecule type" value="Genomic_DNA"/>
</dbReference>
<evidence type="ECO:0000256" key="11">
    <source>
        <dbReference type="ARBA" id="ARBA00023136"/>
    </source>
</evidence>
<feature type="transmembrane region" description="Helical" evidence="13">
    <location>
        <begin position="229"/>
        <end position="250"/>
    </location>
</feature>
<dbReference type="SUPFAM" id="SSF46626">
    <property type="entry name" value="Cytochrome c"/>
    <property type="match status" value="1"/>
</dbReference>
<keyword evidence="6 13" id="KW-0812">Transmembrane</keyword>
<dbReference type="PROSITE" id="PS51007">
    <property type="entry name" value="CYTC"/>
    <property type="match status" value="1"/>
</dbReference>
<evidence type="ECO:0000256" key="10">
    <source>
        <dbReference type="ARBA" id="ARBA00023004"/>
    </source>
</evidence>
<dbReference type="InterPro" id="IPR036909">
    <property type="entry name" value="Cyt_c-like_dom_sf"/>
</dbReference>
<protein>
    <submittedName>
        <fullName evidence="15">Cytochrome bd-type quinol oxidase subunit 1</fullName>
    </submittedName>
</protein>
<gene>
    <name evidence="15" type="ORF">HNQ39_001621</name>
</gene>
<keyword evidence="3" id="KW-0813">Transport</keyword>
<keyword evidence="16" id="KW-1185">Reference proteome</keyword>
<dbReference type="PANTHER" id="PTHR30365">
    <property type="entry name" value="CYTOCHROME D UBIQUINOL OXIDASE"/>
    <property type="match status" value="1"/>
</dbReference>
<evidence type="ECO:0000256" key="13">
    <source>
        <dbReference type="SAM" id="Phobius"/>
    </source>
</evidence>
<comment type="subcellular location">
    <subcellularLocation>
        <location evidence="1">Cell membrane</location>
        <topology evidence="1">Multi-pass membrane protein</topology>
    </subcellularLocation>
</comment>
<dbReference type="Pfam" id="PF01654">
    <property type="entry name" value="Cyt_bd_oxida_I"/>
    <property type="match status" value="1"/>
</dbReference>
<dbReference type="GO" id="GO:0019646">
    <property type="term" value="P:aerobic electron transport chain"/>
    <property type="evidence" value="ECO:0007669"/>
    <property type="project" value="InterPro"/>
</dbReference>
<comment type="similarity">
    <text evidence="2">Belongs to the cytochrome ubiquinol oxidase subunit 1 family.</text>
</comment>
<dbReference type="GO" id="GO:0009055">
    <property type="term" value="F:electron transfer activity"/>
    <property type="evidence" value="ECO:0007669"/>
    <property type="project" value="InterPro"/>
</dbReference>
<proteinExistence type="inferred from homology"/>
<dbReference type="GO" id="GO:0016682">
    <property type="term" value="F:oxidoreductase activity, acting on diphenols and related substances as donors, oxygen as acceptor"/>
    <property type="evidence" value="ECO:0007669"/>
    <property type="project" value="TreeGrafter"/>
</dbReference>
<organism evidence="15 16">
    <name type="scientific">Armatimonas rosea</name>
    <dbReference type="NCBI Taxonomy" id="685828"/>
    <lineage>
        <taxon>Bacteria</taxon>
        <taxon>Bacillati</taxon>
        <taxon>Armatimonadota</taxon>
        <taxon>Armatimonadia</taxon>
        <taxon>Armatimonadales</taxon>
        <taxon>Armatimonadaceae</taxon>
        <taxon>Armatimonas</taxon>
    </lineage>
</organism>
<keyword evidence="4" id="KW-1003">Cell membrane</keyword>
<dbReference type="GO" id="GO:0005886">
    <property type="term" value="C:plasma membrane"/>
    <property type="evidence" value="ECO:0007669"/>
    <property type="project" value="UniProtKB-SubCell"/>
</dbReference>
<keyword evidence="11 13" id="KW-0472">Membrane</keyword>
<accession>A0A7W9W6A5</accession>
<keyword evidence="8" id="KW-0249">Electron transport</keyword>
<dbReference type="PANTHER" id="PTHR30365:SF14">
    <property type="entry name" value="CYTOCHROME BD MENAQUINOL OXIDASE SUBUNIT I-RELATED"/>
    <property type="match status" value="1"/>
</dbReference>
<evidence type="ECO:0000256" key="2">
    <source>
        <dbReference type="ARBA" id="ARBA00009819"/>
    </source>
</evidence>
<evidence type="ECO:0000313" key="15">
    <source>
        <dbReference type="EMBL" id="MBB6049830.1"/>
    </source>
</evidence>
<keyword evidence="5 12" id="KW-0349">Heme</keyword>
<sequence length="463" mass="51551">MNYPFWDVPYLGGAWVIGLIAIFHIMIAHFAVGGGLYLALAEHKALKENRRGWLPLIEKHSKFFLILTGVFGTTSGIGIWFAIGLVHPEATSTLIHNFVFGWAIEWVFFIIELTAAAVYYYTWNKIPEQLHLKVGYLYAAASFCTLVIINGILSFMLTPGQTWLSVAGTGQEASKFWFAFFNPTYWPSAVLRVLSCASMAGVWALVTLSRHPEDEEPAEQKIRISLTRWSATWITPMFVLMPLVFLWYLAMVPSDHRALLSLGMTTIGSGAFTQITRIGLLMVMTSGTIAGVVYFFAYKSPKDFSFGHAISVLCLALAATASGEYGREALRKPFVIGGHMYSNSIRKSEIAKLNSEGYLTHSIWAQEAKASGDPKAIGKLVFRGQCMSCHTESGYRSMRRLLGERDLKGINNLLKTLHEQKPDSPYRFYMPPLVGTDDERDALAQYLTTLATPPEVKTKVAAK</sequence>
<dbReference type="AlphaFoldDB" id="A0A7W9W6A5"/>
<evidence type="ECO:0000256" key="5">
    <source>
        <dbReference type="ARBA" id="ARBA00022617"/>
    </source>
</evidence>
<feature type="transmembrane region" description="Helical" evidence="13">
    <location>
        <begin position="185"/>
        <end position="208"/>
    </location>
</feature>
<evidence type="ECO:0000256" key="4">
    <source>
        <dbReference type="ARBA" id="ARBA00022475"/>
    </source>
</evidence>
<keyword evidence="10 12" id="KW-0408">Iron</keyword>
<evidence type="ECO:0000256" key="12">
    <source>
        <dbReference type="PROSITE-ProRule" id="PRU00433"/>
    </source>
</evidence>
<evidence type="ECO:0000256" key="7">
    <source>
        <dbReference type="ARBA" id="ARBA00022723"/>
    </source>
</evidence>
<feature type="transmembrane region" description="Helical" evidence="13">
    <location>
        <begin position="103"/>
        <end position="123"/>
    </location>
</feature>
<name>A0A7W9W6A5_ARMRO</name>
<feature type="transmembrane region" description="Helical" evidence="13">
    <location>
        <begin position="61"/>
        <end position="83"/>
    </location>
</feature>
<evidence type="ECO:0000259" key="14">
    <source>
        <dbReference type="PROSITE" id="PS51007"/>
    </source>
</evidence>